<evidence type="ECO:0000313" key="3">
    <source>
        <dbReference type="Proteomes" id="UP000324897"/>
    </source>
</evidence>
<dbReference type="EMBL" id="RWGY01000011">
    <property type="protein sequence ID" value="TVU33332.1"/>
    <property type="molecule type" value="Genomic_DNA"/>
</dbReference>
<evidence type="ECO:0000256" key="1">
    <source>
        <dbReference type="SAM" id="MobiDB-lite"/>
    </source>
</evidence>
<dbReference type="InterPro" id="IPR006912">
    <property type="entry name" value="Harbinger_derived_prot"/>
</dbReference>
<keyword evidence="3" id="KW-1185">Reference proteome</keyword>
<comment type="caution">
    <text evidence="2">The sequence shown here is derived from an EMBL/GenBank/DDBJ whole genome shotgun (WGS) entry which is preliminary data.</text>
</comment>
<proteinExistence type="predicted"/>
<sequence>MDQFTWSMRRYWMMEEEDDDTFFFLDDDEVEASTYNELVQAESSRPRRRRRSDAPPKVIWPRNLPGGHRQIKNDYFVDNPVYNEYQFRRRFRMRRHVFKRIKEAVKNHDNYFQKKCDAAGKEGLSALQKCVASLRILAYGVPADAVDEYVRIGESTARQALYHFCTAVIDVFGKEYLRAPNETDVAKLLQEGENRGFPGMLGSIDCMHWEWKNCPTGWKGQFTGRGKKPSMILEAVASHDLWIWHAYFGMPGSNNDINVLHRSPVFSSYLRGRSTPVEFAVNGRTYNMGYYLADGIYPDWAAFVKTIRHPIEEKAQYFAGKQESARKDIERAFGVLQSRFAVIRGPAYGWDRSHLNDIMMTCIILHNMIVEDEQGHAHNTNFTSIGPLAVPHSNHPDRQAFVAAHHRLHDRNTHNQLRQDLIENHWMRRGSRQHH</sequence>
<dbReference type="Pfam" id="PF04827">
    <property type="entry name" value="Plant_tran"/>
    <property type="match status" value="1"/>
</dbReference>
<dbReference type="AlphaFoldDB" id="A0A5J9VAP7"/>
<protein>
    <recommendedName>
        <fullName evidence="4">DDE Tnp4 domain-containing protein</fullName>
    </recommendedName>
</protein>
<reference evidence="2 3" key="1">
    <citation type="journal article" date="2019" name="Sci. Rep.">
        <title>A high-quality genome of Eragrostis curvula grass provides insights into Poaceae evolution and supports new strategies to enhance forage quality.</title>
        <authorList>
            <person name="Carballo J."/>
            <person name="Santos B.A.C.M."/>
            <person name="Zappacosta D."/>
            <person name="Garbus I."/>
            <person name="Selva J.P."/>
            <person name="Gallo C.A."/>
            <person name="Diaz A."/>
            <person name="Albertini E."/>
            <person name="Caccamo M."/>
            <person name="Echenique V."/>
        </authorList>
    </citation>
    <scope>NUCLEOTIDE SEQUENCE [LARGE SCALE GENOMIC DNA]</scope>
    <source>
        <strain evidence="3">cv. Victoria</strain>
        <tissue evidence="2">Leaf</tissue>
    </source>
</reference>
<gene>
    <name evidence="2" type="ORF">EJB05_25142</name>
</gene>
<accession>A0A5J9VAP7</accession>
<feature type="region of interest" description="Disordered" evidence="1">
    <location>
        <begin position="39"/>
        <end position="58"/>
    </location>
</feature>
<name>A0A5J9VAP7_9POAL</name>
<dbReference type="OrthoDB" id="653159at2759"/>
<organism evidence="2 3">
    <name type="scientific">Eragrostis curvula</name>
    <name type="common">weeping love grass</name>
    <dbReference type="NCBI Taxonomy" id="38414"/>
    <lineage>
        <taxon>Eukaryota</taxon>
        <taxon>Viridiplantae</taxon>
        <taxon>Streptophyta</taxon>
        <taxon>Embryophyta</taxon>
        <taxon>Tracheophyta</taxon>
        <taxon>Spermatophyta</taxon>
        <taxon>Magnoliopsida</taxon>
        <taxon>Liliopsida</taxon>
        <taxon>Poales</taxon>
        <taxon>Poaceae</taxon>
        <taxon>PACMAD clade</taxon>
        <taxon>Chloridoideae</taxon>
        <taxon>Eragrostideae</taxon>
        <taxon>Eragrostidinae</taxon>
        <taxon>Eragrostis</taxon>
    </lineage>
</organism>
<evidence type="ECO:0008006" key="4">
    <source>
        <dbReference type="Google" id="ProtNLM"/>
    </source>
</evidence>
<dbReference type="Gramene" id="TVU33332">
    <property type="protein sequence ID" value="TVU33332"/>
    <property type="gene ID" value="EJB05_25142"/>
</dbReference>
<feature type="non-terminal residue" evidence="2">
    <location>
        <position position="1"/>
    </location>
</feature>
<evidence type="ECO:0000313" key="2">
    <source>
        <dbReference type="EMBL" id="TVU33332.1"/>
    </source>
</evidence>
<dbReference type="PANTHER" id="PTHR47150">
    <property type="entry name" value="OS12G0169200 PROTEIN"/>
    <property type="match status" value="1"/>
</dbReference>
<dbReference type="Proteomes" id="UP000324897">
    <property type="component" value="Chromosome 1"/>
</dbReference>
<dbReference type="PANTHER" id="PTHR47150:SF6">
    <property type="entry name" value="OS01G0872900 PROTEIN"/>
    <property type="match status" value="1"/>
</dbReference>